<proteinExistence type="inferred from homology"/>
<dbReference type="AlphaFoldDB" id="A0A9P1J2Y2"/>
<evidence type="ECO:0000256" key="7">
    <source>
        <dbReference type="ARBA" id="ARBA00022989"/>
    </source>
</evidence>
<dbReference type="Pfam" id="PF19298">
    <property type="entry name" value="KshA_C"/>
    <property type="match status" value="1"/>
</dbReference>
<comment type="subcellular location">
    <subcellularLocation>
        <location evidence="2">Membrane</location>
    </subcellularLocation>
</comment>
<evidence type="ECO:0000256" key="3">
    <source>
        <dbReference type="ARBA" id="ARBA00004972"/>
    </source>
</evidence>
<comment type="similarity">
    <text evidence="13">Belongs to the cholesterol 7-desaturase family.</text>
</comment>
<evidence type="ECO:0000256" key="12">
    <source>
        <dbReference type="ARBA" id="ARBA00025712"/>
    </source>
</evidence>
<dbReference type="PROSITE" id="PS51296">
    <property type="entry name" value="RIESKE"/>
    <property type="match status" value="1"/>
</dbReference>
<sequence length="482" mass="56288">MFVEILCKCTSEIKKNKRTRISGIKSSCSVVQTERQAHLYFEQKRKPRHSKKKIESRMGVLEYFVDNYIVILLTIFVILLIRYAMRPLNRIRRLGDVGLFFGKPELSGVYRERQIERLKLYRKMGEMPPVFPNGWYCVCESETLAKNEIKEITILGQFLSLIRSESGKVYITESYCPHIGANFNIGGRVVKDNCIQCPFHGWIFSAETGKCVEIPYEDGRIPDQAKVMTWPSIEINNNIYIWYHSDGLDPQWEIPEIPEITEGLWKFGGRTEHELMCHIQEIPENGADIAHLNYLHKSAPPVTKGSDIVKTNLSDMNPIVEHVWNGKWEVKSDEDKHCGVMHLDQYMKIFGFRVPLTSSKLVAEQHGPGIVHMLFDFGFWGKGVVFQTVTPEEPLLQRVRFRIFSNIPWFFVKFFMTVEALQFERDVYIWSNKKYIKNPLLVRNDGPIQKHRRWFSQFYTENSPRIEKDGTLSTQAKSIFDW</sequence>
<dbReference type="GO" id="GO:0170056">
    <property type="term" value="F:cholesterol 7-desaturase [NAD(P)H] activity"/>
    <property type="evidence" value="ECO:0007669"/>
    <property type="project" value="UniProtKB-EC"/>
</dbReference>
<keyword evidence="7 17" id="KW-1133">Transmembrane helix</keyword>
<protein>
    <recommendedName>
        <fullName evidence="14">cholesterol 7-desaturase</fullName>
        <ecNumber evidence="14">1.14.19.21</ecNumber>
    </recommendedName>
</protein>
<comment type="catalytic activity">
    <reaction evidence="16">
        <text>cholesterol + NADPH + O2 + H(+) = 7-dehydrocholesterol + NADP(+) + 2 H2O</text>
        <dbReference type="Rhea" id="RHEA:45024"/>
        <dbReference type="ChEBI" id="CHEBI:15377"/>
        <dbReference type="ChEBI" id="CHEBI:15378"/>
        <dbReference type="ChEBI" id="CHEBI:15379"/>
        <dbReference type="ChEBI" id="CHEBI:16113"/>
        <dbReference type="ChEBI" id="CHEBI:17759"/>
        <dbReference type="ChEBI" id="CHEBI:57783"/>
        <dbReference type="ChEBI" id="CHEBI:58349"/>
        <dbReference type="EC" id="1.14.19.21"/>
    </reaction>
    <physiologicalReaction direction="left-to-right" evidence="16">
        <dbReference type="Rhea" id="RHEA:45025"/>
    </physiologicalReaction>
</comment>
<dbReference type="EC" id="1.14.19.21" evidence="14"/>
<keyword evidence="9" id="KW-0408">Iron</keyword>
<dbReference type="InterPro" id="IPR017941">
    <property type="entry name" value="Rieske_2Fe-2S"/>
</dbReference>
<dbReference type="InterPro" id="IPR045605">
    <property type="entry name" value="KshA-like_C"/>
</dbReference>
<dbReference type="SUPFAM" id="SSF55961">
    <property type="entry name" value="Bet v1-like"/>
    <property type="match status" value="1"/>
</dbReference>
<comment type="catalytic activity">
    <reaction evidence="15">
        <text>cholesterol + NADH + O2 + H(+) = 7-dehydrocholesterol + NAD(+) + 2 H2O</text>
        <dbReference type="Rhea" id="RHEA:51644"/>
        <dbReference type="ChEBI" id="CHEBI:15377"/>
        <dbReference type="ChEBI" id="CHEBI:15378"/>
        <dbReference type="ChEBI" id="CHEBI:15379"/>
        <dbReference type="ChEBI" id="CHEBI:16113"/>
        <dbReference type="ChEBI" id="CHEBI:17759"/>
        <dbReference type="ChEBI" id="CHEBI:57540"/>
        <dbReference type="ChEBI" id="CHEBI:57945"/>
        <dbReference type="EC" id="1.14.19.21"/>
    </reaction>
    <physiologicalReaction direction="left-to-right" evidence="15">
        <dbReference type="Rhea" id="RHEA:51645"/>
    </physiologicalReaction>
</comment>
<organism evidence="19 20">
    <name type="scientific">Caenorhabditis angaria</name>
    <dbReference type="NCBI Taxonomy" id="860376"/>
    <lineage>
        <taxon>Eukaryota</taxon>
        <taxon>Metazoa</taxon>
        <taxon>Ecdysozoa</taxon>
        <taxon>Nematoda</taxon>
        <taxon>Chromadorea</taxon>
        <taxon>Rhabditida</taxon>
        <taxon>Rhabditina</taxon>
        <taxon>Rhabditomorpha</taxon>
        <taxon>Rhabditoidea</taxon>
        <taxon>Rhabditidae</taxon>
        <taxon>Peloderinae</taxon>
        <taxon>Caenorhabditis</taxon>
    </lineage>
</organism>
<evidence type="ECO:0000313" key="19">
    <source>
        <dbReference type="EMBL" id="CAI5455943.1"/>
    </source>
</evidence>
<dbReference type="Gene3D" id="2.102.10.10">
    <property type="entry name" value="Rieske [2Fe-2S] iron-sulphur domain"/>
    <property type="match status" value="1"/>
</dbReference>
<keyword evidence="4 17" id="KW-0812">Transmembrane</keyword>
<evidence type="ECO:0000256" key="15">
    <source>
        <dbReference type="ARBA" id="ARBA00047853"/>
    </source>
</evidence>
<keyword evidence="20" id="KW-1185">Reference proteome</keyword>
<evidence type="ECO:0000256" key="10">
    <source>
        <dbReference type="ARBA" id="ARBA00023014"/>
    </source>
</evidence>
<comment type="pathway">
    <text evidence="12">Steroid hormone biosynthesis; dafachronic acid biosynthesis.</text>
</comment>
<evidence type="ECO:0000256" key="11">
    <source>
        <dbReference type="ARBA" id="ARBA00023136"/>
    </source>
</evidence>
<keyword evidence="6" id="KW-0479">Metal-binding</keyword>
<dbReference type="GO" id="GO:0016020">
    <property type="term" value="C:membrane"/>
    <property type="evidence" value="ECO:0007669"/>
    <property type="project" value="UniProtKB-SubCell"/>
</dbReference>
<reference evidence="19" key="1">
    <citation type="submission" date="2022-11" db="EMBL/GenBank/DDBJ databases">
        <authorList>
            <person name="Kikuchi T."/>
        </authorList>
    </citation>
    <scope>NUCLEOTIDE SEQUENCE</scope>
    <source>
        <strain evidence="19">PS1010</strain>
    </source>
</reference>
<evidence type="ECO:0000256" key="16">
    <source>
        <dbReference type="ARBA" id="ARBA00049548"/>
    </source>
</evidence>
<evidence type="ECO:0000256" key="13">
    <source>
        <dbReference type="ARBA" id="ARBA00025729"/>
    </source>
</evidence>
<dbReference type="EMBL" id="CANHGI010000006">
    <property type="protein sequence ID" value="CAI5455943.1"/>
    <property type="molecule type" value="Genomic_DNA"/>
</dbReference>
<dbReference type="GO" id="GO:0005737">
    <property type="term" value="C:cytoplasm"/>
    <property type="evidence" value="ECO:0007669"/>
    <property type="project" value="TreeGrafter"/>
</dbReference>
<dbReference type="CDD" id="cd03469">
    <property type="entry name" value="Rieske_RO_Alpha_N"/>
    <property type="match status" value="1"/>
</dbReference>
<dbReference type="GO" id="GO:0051537">
    <property type="term" value="F:2 iron, 2 sulfur cluster binding"/>
    <property type="evidence" value="ECO:0007669"/>
    <property type="project" value="UniProtKB-KW"/>
</dbReference>
<dbReference type="PANTHER" id="PTHR21266:SF32">
    <property type="entry name" value="CHOLESTEROL 7-DESATURASE NVD"/>
    <property type="match status" value="1"/>
</dbReference>
<name>A0A9P1J2Y2_9PELO</name>
<evidence type="ECO:0000259" key="18">
    <source>
        <dbReference type="PROSITE" id="PS51296"/>
    </source>
</evidence>
<evidence type="ECO:0000256" key="8">
    <source>
        <dbReference type="ARBA" id="ARBA00023002"/>
    </source>
</evidence>
<evidence type="ECO:0000256" key="4">
    <source>
        <dbReference type="ARBA" id="ARBA00022692"/>
    </source>
</evidence>
<evidence type="ECO:0000313" key="20">
    <source>
        <dbReference type="Proteomes" id="UP001152747"/>
    </source>
</evidence>
<dbReference type="Proteomes" id="UP001152747">
    <property type="component" value="Unassembled WGS sequence"/>
</dbReference>
<comment type="pathway">
    <text evidence="3">Hormone biosynthesis.</text>
</comment>
<evidence type="ECO:0000256" key="6">
    <source>
        <dbReference type="ARBA" id="ARBA00022723"/>
    </source>
</evidence>
<evidence type="ECO:0000256" key="14">
    <source>
        <dbReference type="ARBA" id="ARBA00026095"/>
    </source>
</evidence>
<keyword evidence="11 17" id="KW-0472">Membrane</keyword>
<feature type="domain" description="Rieske" evidence="18">
    <location>
        <begin position="135"/>
        <end position="241"/>
    </location>
</feature>
<evidence type="ECO:0000256" key="1">
    <source>
        <dbReference type="ARBA" id="ARBA00001962"/>
    </source>
</evidence>
<evidence type="ECO:0000256" key="9">
    <source>
        <dbReference type="ARBA" id="ARBA00023004"/>
    </source>
</evidence>
<accession>A0A9P1J2Y2</accession>
<feature type="transmembrane region" description="Helical" evidence="17">
    <location>
        <begin position="68"/>
        <end position="85"/>
    </location>
</feature>
<evidence type="ECO:0000256" key="17">
    <source>
        <dbReference type="SAM" id="Phobius"/>
    </source>
</evidence>
<dbReference type="InterPro" id="IPR036922">
    <property type="entry name" value="Rieske_2Fe-2S_sf"/>
</dbReference>
<dbReference type="Gene3D" id="3.90.380.10">
    <property type="entry name" value="Naphthalene 1,2-dioxygenase Alpha Subunit, Chain A, domain 1"/>
    <property type="match status" value="1"/>
</dbReference>
<keyword evidence="10" id="KW-0411">Iron-sulfur</keyword>
<keyword evidence="5" id="KW-0001">2Fe-2S</keyword>
<dbReference type="Pfam" id="PF00355">
    <property type="entry name" value="Rieske"/>
    <property type="match status" value="1"/>
</dbReference>
<gene>
    <name evidence="19" type="ORF">CAMP_LOCUS18580</name>
</gene>
<evidence type="ECO:0000256" key="5">
    <source>
        <dbReference type="ARBA" id="ARBA00022714"/>
    </source>
</evidence>
<comment type="caution">
    <text evidence="19">The sequence shown here is derived from an EMBL/GenBank/DDBJ whole genome shotgun (WGS) entry which is preliminary data.</text>
</comment>
<dbReference type="GO" id="GO:0046872">
    <property type="term" value="F:metal ion binding"/>
    <property type="evidence" value="ECO:0007669"/>
    <property type="project" value="UniProtKB-KW"/>
</dbReference>
<evidence type="ECO:0000256" key="2">
    <source>
        <dbReference type="ARBA" id="ARBA00004370"/>
    </source>
</evidence>
<dbReference type="GO" id="GO:0008203">
    <property type="term" value="P:cholesterol metabolic process"/>
    <property type="evidence" value="ECO:0007669"/>
    <property type="project" value="InterPro"/>
</dbReference>
<keyword evidence="8" id="KW-0560">Oxidoreductase</keyword>
<dbReference type="SUPFAM" id="SSF50022">
    <property type="entry name" value="ISP domain"/>
    <property type="match status" value="1"/>
</dbReference>
<dbReference type="PANTHER" id="PTHR21266">
    <property type="entry name" value="IRON-SULFUR DOMAIN CONTAINING PROTEIN"/>
    <property type="match status" value="1"/>
</dbReference>
<dbReference type="OrthoDB" id="426882at2759"/>
<dbReference type="InterPro" id="IPR050584">
    <property type="entry name" value="Cholesterol_7-desaturase"/>
</dbReference>
<comment type="cofactor">
    <cofactor evidence="1">
        <name>Fe cation</name>
        <dbReference type="ChEBI" id="CHEBI:24875"/>
    </cofactor>
</comment>